<evidence type="ECO:0000259" key="1">
    <source>
        <dbReference type="PROSITE" id="PS50112"/>
    </source>
</evidence>
<dbReference type="InterPro" id="IPR013655">
    <property type="entry name" value="PAS_fold_3"/>
</dbReference>
<dbReference type="CDD" id="cd00130">
    <property type="entry name" value="PAS"/>
    <property type="match status" value="1"/>
</dbReference>
<feature type="domain" description="PAS" evidence="1">
    <location>
        <begin position="60"/>
        <end position="99"/>
    </location>
</feature>
<dbReference type="InterPro" id="IPR000014">
    <property type="entry name" value="PAS"/>
</dbReference>
<comment type="caution">
    <text evidence="2">The sequence shown here is derived from an EMBL/GenBank/DDBJ whole genome shotgun (WGS) entry which is preliminary data.</text>
</comment>
<dbReference type="NCBIfam" id="TIGR00229">
    <property type="entry name" value="sensory_box"/>
    <property type="match status" value="1"/>
</dbReference>
<accession>X1D8G9</accession>
<dbReference type="AlphaFoldDB" id="X1D8G9"/>
<organism evidence="2">
    <name type="scientific">marine sediment metagenome</name>
    <dbReference type="NCBI Taxonomy" id="412755"/>
    <lineage>
        <taxon>unclassified sequences</taxon>
        <taxon>metagenomes</taxon>
        <taxon>ecological metagenomes</taxon>
    </lineage>
</organism>
<gene>
    <name evidence="2" type="ORF">S01H4_51673</name>
</gene>
<evidence type="ECO:0000313" key="2">
    <source>
        <dbReference type="EMBL" id="GAH01384.1"/>
    </source>
</evidence>
<dbReference type="InterPro" id="IPR035965">
    <property type="entry name" value="PAS-like_dom_sf"/>
</dbReference>
<name>X1D8G9_9ZZZZ</name>
<protein>
    <recommendedName>
        <fullName evidence="1">PAS domain-containing protein</fullName>
    </recommendedName>
</protein>
<sequence>MVTEEKDLNLNKNDYELIEQLSKSEQRYRLIIENSNDMMCIVRRSDKKMFIFEWINENIVEEIAGYSGSELNNKSIFDFVHPDDQKKALDTVFMGMKLGSATTTIRMVHKNGEWRWG</sequence>
<dbReference type="Pfam" id="PF08447">
    <property type="entry name" value="PAS_3"/>
    <property type="match status" value="1"/>
</dbReference>
<dbReference type="EMBL" id="BART01029451">
    <property type="protein sequence ID" value="GAH01384.1"/>
    <property type="molecule type" value="Genomic_DNA"/>
</dbReference>
<dbReference type="Gene3D" id="3.30.450.20">
    <property type="entry name" value="PAS domain"/>
    <property type="match status" value="1"/>
</dbReference>
<proteinExistence type="predicted"/>
<dbReference type="PROSITE" id="PS50112">
    <property type="entry name" value="PAS"/>
    <property type="match status" value="1"/>
</dbReference>
<reference evidence="2" key="1">
    <citation type="journal article" date="2014" name="Front. Microbiol.">
        <title>High frequency of phylogenetically diverse reductive dehalogenase-homologous genes in deep subseafloor sedimentary metagenomes.</title>
        <authorList>
            <person name="Kawai M."/>
            <person name="Futagami T."/>
            <person name="Toyoda A."/>
            <person name="Takaki Y."/>
            <person name="Nishi S."/>
            <person name="Hori S."/>
            <person name="Arai W."/>
            <person name="Tsubouchi T."/>
            <person name="Morono Y."/>
            <person name="Uchiyama I."/>
            <person name="Ito T."/>
            <person name="Fujiyama A."/>
            <person name="Inagaki F."/>
            <person name="Takami H."/>
        </authorList>
    </citation>
    <scope>NUCLEOTIDE SEQUENCE</scope>
    <source>
        <strain evidence="2">Expedition CK06-06</strain>
    </source>
</reference>
<dbReference type="SMART" id="SM00091">
    <property type="entry name" value="PAS"/>
    <property type="match status" value="1"/>
</dbReference>
<dbReference type="SUPFAM" id="SSF55785">
    <property type="entry name" value="PYP-like sensor domain (PAS domain)"/>
    <property type="match status" value="1"/>
</dbReference>